<evidence type="ECO:0000256" key="4">
    <source>
        <dbReference type="ARBA" id="ARBA00022801"/>
    </source>
</evidence>
<dbReference type="Proteomes" id="UP000317430">
    <property type="component" value="Unassembled WGS sequence"/>
</dbReference>
<evidence type="ECO:0000313" key="9">
    <source>
        <dbReference type="Proteomes" id="UP000317430"/>
    </source>
</evidence>
<sequence length="242" mass="26615">MKKRLSLCLVILLSSLALMACSKKTDQLSAESQGTRTQVTAIEKSRYSNTGMVYDKDNPKNYGTASFLQADTLITNRHVITGIDKMKNAVVRVLDKNGKVVELPVKSYAIPEDETMDVGILKLQTPISSNPQLSHIKFLKMADEKVIQSVKKGQLVRTVGYPGDKDFGTLWDSHGVLKNIEGNFLTFNAPITSGSSGSPIYDSQFNLIGLSNASTEDPNKPTTYGFLFDKAIRTFVNKNLNS</sequence>
<gene>
    <name evidence="8" type="ORF">FRX57_00560</name>
</gene>
<keyword evidence="5 7" id="KW-0720">Serine protease</keyword>
<keyword evidence="2 7" id="KW-0645">Protease</keyword>
<evidence type="ECO:0000256" key="6">
    <source>
        <dbReference type="PIRSR" id="PIRSR608256-1"/>
    </source>
</evidence>
<organism evidence="8 9">
    <name type="scientific">Streptococcus cuniculipharyngis</name>
    <dbReference type="NCBI Taxonomy" id="1562651"/>
    <lineage>
        <taxon>Bacteria</taxon>
        <taxon>Bacillati</taxon>
        <taxon>Bacillota</taxon>
        <taxon>Bacilli</taxon>
        <taxon>Lactobacillales</taxon>
        <taxon>Streptococcaceae</taxon>
        <taxon>Streptococcus</taxon>
    </lineage>
</organism>
<dbReference type="SUPFAM" id="SSF50494">
    <property type="entry name" value="Trypsin-like serine proteases"/>
    <property type="match status" value="1"/>
</dbReference>
<evidence type="ECO:0000256" key="3">
    <source>
        <dbReference type="ARBA" id="ARBA00022729"/>
    </source>
</evidence>
<keyword evidence="9" id="KW-1185">Reference proteome</keyword>
<dbReference type="PRINTS" id="PR00839">
    <property type="entry name" value="V8PROTEASE"/>
</dbReference>
<dbReference type="Pfam" id="PF13365">
    <property type="entry name" value="Trypsin_2"/>
    <property type="match status" value="1"/>
</dbReference>
<dbReference type="RefSeq" id="WP_146565620.1">
    <property type="nucleotide sequence ID" value="NZ_VOHL01000001.1"/>
</dbReference>
<dbReference type="GO" id="GO:0008236">
    <property type="term" value="F:serine-type peptidase activity"/>
    <property type="evidence" value="ECO:0007669"/>
    <property type="project" value="UniProtKB-KW"/>
</dbReference>
<evidence type="ECO:0000256" key="2">
    <source>
        <dbReference type="ARBA" id="ARBA00022670"/>
    </source>
</evidence>
<name>A0A5C5SEB5_9STRE</name>
<dbReference type="InterPro" id="IPR009003">
    <property type="entry name" value="Peptidase_S1_PA"/>
</dbReference>
<dbReference type="PROSITE" id="PS51257">
    <property type="entry name" value="PROKAR_LIPOPROTEIN"/>
    <property type="match status" value="1"/>
</dbReference>
<proteinExistence type="inferred from homology"/>
<evidence type="ECO:0000256" key="7">
    <source>
        <dbReference type="RuleBase" id="RU004296"/>
    </source>
</evidence>
<dbReference type="AlphaFoldDB" id="A0A5C5SEB5"/>
<protein>
    <recommendedName>
        <fullName evidence="7">Serine protease</fullName>
        <ecNumber evidence="7">3.4.21.-</ecNumber>
    </recommendedName>
</protein>
<comment type="caution">
    <text evidence="8">The sequence shown here is derived from an EMBL/GenBank/DDBJ whole genome shotgun (WGS) entry which is preliminary data.</text>
</comment>
<evidence type="ECO:0000256" key="1">
    <source>
        <dbReference type="ARBA" id="ARBA00008764"/>
    </source>
</evidence>
<dbReference type="OrthoDB" id="191045at2"/>
<dbReference type="EMBL" id="VOHL01000001">
    <property type="protein sequence ID" value="TWS98752.1"/>
    <property type="molecule type" value="Genomic_DNA"/>
</dbReference>
<dbReference type="GO" id="GO:0006508">
    <property type="term" value="P:proteolysis"/>
    <property type="evidence" value="ECO:0007669"/>
    <property type="project" value="UniProtKB-KW"/>
</dbReference>
<feature type="active site" description="Charge relay system" evidence="6">
    <location>
        <position position="196"/>
    </location>
</feature>
<dbReference type="InterPro" id="IPR008256">
    <property type="entry name" value="Peptidase_S1B"/>
</dbReference>
<evidence type="ECO:0000313" key="8">
    <source>
        <dbReference type="EMBL" id="TWS98752.1"/>
    </source>
</evidence>
<reference evidence="8 9" key="1">
    <citation type="submission" date="2019-08" db="EMBL/GenBank/DDBJ databases">
        <authorList>
            <person name="Lei W."/>
        </authorList>
    </citation>
    <scope>NUCLEOTIDE SEQUENCE [LARGE SCALE GENOMIC DNA]</scope>
    <source>
        <strain evidence="8 9">CCUG 66496</strain>
    </source>
</reference>
<dbReference type="EC" id="3.4.21.-" evidence="7"/>
<evidence type="ECO:0000256" key="5">
    <source>
        <dbReference type="ARBA" id="ARBA00022825"/>
    </source>
</evidence>
<comment type="similarity">
    <text evidence="1 7">Belongs to the peptidase S1B family.</text>
</comment>
<keyword evidence="3 7" id="KW-0732">Signal</keyword>
<dbReference type="InterPro" id="IPR043504">
    <property type="entry name" value="Peptidase_S1_PA_chymotrypsin"/>
</dbReference>
<accession>A0A5C5SEB5</accession>
<feature type="active site" description="Charge relay system" evidence="6">
    <location>
        <position position="78"/>
    </location>
</feature>
<keyword evidence="4 7" id="KW-0378">Hydrolase</keyword>
<dbReference type="Gene3D" id="2.40.10.10">
    <property type="entry name" value="Trypsin-like serine proteases"/>
    <property type="match status" value="2"/>
</dbReference>
<feature type="active site" description="Charge relay system" evidence="6">
    <location>
        <position position="117"/>
    </location>
</feature>
<feature type="chain" id="PRO_5039756815" description="Serine protease" evidence="7">
    <location>
        <begin position="21"/>
        <end position="242"/>
    </location>
</feature>
<feature type="signal peptide" evidence="7">
    <location>
        <begin position="1"/>
        <end position="20"/>
    </location>
</feature>